<feature type="compositionally biased region" description="Basic and acidic residues" evidence="1">
    <location>
        <begin position="25"/>
        <end position="45"/>
    </location>
</feature>
<dbReference type="AlphaFoldDB" id="A0A9P4U3X5"/>
<dbReference type="Proteomes" id="UP000800235">
    <property type="component" value="Unassembled WGS sequence"/>
</dbReference>
<sequence length="66" mass="8119">MPSSQLNCLPVFSRLRARSQSKQLPDNEKDFERRREKEMKKEKRKQDYERLKLWEKSVLGDHNMRL</sequence>
<organism evidence="2 3">
    <name type="scientific">Tothia fuscella</name>
    <dbReference type="NCBI Taxonomy" id="1048955"/>
    <lineage>
        <taxon>Eukaryota</taxon>
        <taxon>Fungi</taxon>
        <taxon>Dikarya</taxon>
        <taxon>Ascomycota</taxon>
        <taxon>Pezizomycotina</taxon>
        <taxon>Dothideomycetes</taxon>
        <taxon>Pleosporomycetidae</taxon>
        <taxon>Venturiales</taxon>
        <taxon>Cylindrosympodiaceae</taxon>
        <taxon>Tothia</taxon>
    </lineage>
</organism>
<gene>
    <name evidence="2" type="ORF">EJ08DRAFT_144941</name>
</gene>
<protein>
    <submittedName>
        <fullName evidence="2">Uncharacterized protein</fullName>
    </submittedName>
</protein>
<evidence type="ECO:0000256" key="1">
    <source>
        <dbReference type="SAM" id="MobiDB-lite"/>
    </source>
</evidence>
<proteinExistence type="predicted"/>
<feature type="region of interest" description="Disordered" evidence="1">
    <location>
        <begin position="17"/>
        <end position="45"/>
    </location>
</feature>
<accession>A0A9P4U3X5</accession>
<keyword evidence="3" id="KW-1185">Reference proteome</keyword>
<reference evidence="2" key="1">
    <citation type="journal article" date="2020" name="Stud. Mycol.">
        <title>101 Dothideomycetes genomes: a test case for predicting lifestyles and emergence of pathogens.</title>
        <authorList>
            <person name="Haridas S."/>
            <person name="Albert R."/>
            <person name="Binder M."/>
            <person name="Bloem J."/>
            <person name="Labutti K."/>
            <person name="Salamov A."/>
            <person name="Andreopoulos B."/>
            <person name="Baker S."/>
            <person name="Barry K."/>
            <person name="Bills G."/>
            <person name="Bluhm B."/>
            <person name="Cannon C."/>
            <person name="Castanera R."/>
            <person name="Culley D."/>
            <person name="Daum C."/>
            <person name="Ezra D."/>
            <person name="Gonzalez J."/>
            <person name="Henrissat B."/>
            <person name="Kuo A."/>
            <person name="Liang C."/>
            <person name="Lipzen A."/>
            <person name="Lutzoni F."/>
            <person name="Magnuson J."/>
            <person name="Mondo S."/>
            <person name="Nolan M."/>
            <person name="Ohm R."/>
            <person name="Pangilinan J."/>
            <person name="Park H.-J."/>
            <person name="Ramirez L."/>
            <person name="Alfaro M."/>
            <person name="Sun H."/>
            <person name="Tritt A."/>
            <person name="Yoshinaga Y."/>
            <person name="Zwiers L.-H."/>
            <person name="Turgeon B."/>
            <person name="Goodwin S."/>
            <person name="Spatafora J."/>
            <person name="Crous P."/>
            <person name="Grigoriev I."/>
        </authorList>
    </citation>
    <scope>NUCLEOTIDE SEQUENCE</scope>
    <source>
        <strain evidence="2">CBS 130266</strain>
    </source>
</reference>
<evidence type="ECO:0000313" key="2">
    <source>
        <dbReference type="EMBL" id="KAF2436385.1"/>
    </source>
</evidence>
<name>A0A9P4U3X5_9PEZI</name>
<evidence type="ECO:0000313" key="3">
    <source>
        <dbReference type="Proteomes" id="UP000800235"/>
    </source>
</evidence>
<dbReference type="EMBL" id="MU007010">
    <property type="protein sequence ID" value="KAF2436385.1"/>
    <property type="molecule type" value="Genomic_DNA"/>
</dbReference>
<comment type="caution">
    <text evidence="2">The sequence shown here is derived from an EMBL/GenBank/DDBJ whole genome shotgun (WGS) entry which is preliminary data.</text>
</comment>